<proteinExistence type="predicted"/>
<protein>
    <submittedName>
        <fullName evidence="1">Uncharacterized protein</fullName>
    </submittedName>
</protein>
<reference evidence="1" key="1">
    <citation type="submission" date="2020-07" db="EMBL/GenBank/DDBJ databases">
        <authorList>
            <person name="Lin J."/>
        </authorList>
    </citation>
    <scope>NUCLEOTIDE SEQUENCE</scope>
</reference>
<sequence>MARVPRSVVRGLAPKPKNLDFGQLSDWLSGGLVPVQGCACTGTEPRTRKPEPRFAFSQVLYRHRACTGTVPQDRAPEPRFWIFVALVPVQDPVYRYKAADFAQFGLQGCFCVCISSIYSPTPLSCFFELETAEDKGRSLQAGTPELAYATFVRSCGIEKPTGSSGQTHSMSRDVGLPQALRRRKLDYLCVETCSILDSYLFHHKPSTQGEARDRGKGVASS</sequence>
<name>A0A6V7QBE2_ANACO</name>
<evidence type="ECO:0000313" key="1">
    <source>
        <dbReference type="EMBL" id="CAD1840514.1"/>
    </source>
</evidence>
<accession>A0A6V7QBE2</accession>
<dbReference type="EMBL" id="LR862135">
    <property type="protein sequence ID" value="CAD1840514.1"/>
    <property type="molecule type" value="Genomic_DNA"/>
</dbReference>
<organism evidence="1">
    <name type="scientific">Ananas comosus var. bracteatus</name>
    <name type="common">red pineapple</name>
    <dbReference type="NCBI Taxonomy" id="296719"/>
    <lineage>
        <taxon>Eukaryota</taxon>
        <taxon>Viridiplantae</taxon>
        <taxon>Streptophyta</taxon>
        <taxon>Embryophyta</taxon>
        <taxon>Tracheophyta</taxon>
        <taxon>Spermatophyta</taxon>
        <taxon>Magnoliopsida</taxon>
        <taxon>Liliopsida</taxon>
        <taxon>Poales</taxon>
        <taxon>Bromeliaceae</taxon>
        <taxon>Bromelioideae</taxon>
        <taxon>Ananas</taxon>
    </lineage>
</organism>
<dbReference type="AlphaFoldDB" id="A0A6V7QBE2"/>
<gene>
    <name evidence="1" type="ORF">CB5_LOCUS23725</name>
</gene>